<comment type="caution">
    <text evidence="11">The sequence shown here is derived from an EMBL/GenBank/DDBJ whole genome shotgun (WGS) entry which is preliminary data.</text>
</comment>
<evidence type="ECO:0000256" key="1">
    <source>
        <dbReference type="ARBA" id="ARBA00004772"/>
    </source>
</evidence>
<dbReference type="PANTHER" id="PTHR38042:SF1">
    <property type="entry name" value="UROPORPHYRINOGEN-III SYNTHASE, CHLOROPLASTIC"/>
    <property type="match status" value="1"/>
</dbReference>
<keyword evidence="12" id="KW-1185">Reference proteome</keyword>
<dbReference type="GO" id="GO:0004852">
    <property type="term" value="F:uroporphyrinogen-III synthase activity"/>
    <property type="evidence" value="ECO:0007669"/>
    <property type="project" value="UniProtKB-UniRule"/>
</dbReference>
<evidence type="ECO:0000256" key="2">
    <source>
        <dbReference type="ARBA" id="ARBA00008133"/>
    </source>
</evidence>
<organism evidence="11 12">
    <name type="scientific">Roseibium limicola</name>
    <dbReference type="NCBI Taxonomy" id="2816037"/>
    <lineage>
        <taxon>Bacteria</taxon>
        <taxon>Pseudomonadati</taxon>
        <taxon>Pseudomonadota</taxon>
        <taxon>Alphaproteobacteria</taxon>
        <taxon>Hyphomicrobiales</taxon>
        <taxon>Stappiaceae</taxon>
        <taxon>Roseibium</taxon>
    </lineage>
</organism>
<dbReference type="AlphaFoldDB" id="A0A939ET06"/>
<evidence type="ECO:0000256" key="6">
    <source>
        <dbReference type="ARBA" id="ARBA00037589"/>
    </source>
</evidence>
<dbReference type="EMBL" id="JAFLNF010000007">
    <property type="protein sequence ID" value="MBO0346579.1"/>
    <property type="molecule type" value="Genomic_DNA"/>
</dbReference>
<proteinExistence type="inferred from homology"/>
<dbReference type="PANTHER" id="PTHR38042">
    <property type="entry name" value="UROPORPHYRINOGEN-III SYNTHASE, CHLOROPLASTIC"/>
    <property type="match status" value="1"/>
</dbReference>
<evidence type="ECO:0000313" key="11">
    <source>
        <dbReference type="EMBL" id="MBO0346579.1"/>
    </source>
</evidence>
<dbReference type="Pfam" id="PF02602">
    <property type="entry name" value="HEM4"/>
    <property type="match status" value="1"/>
</dbReference>
<dbReference type="GO" id="GO:0006782">
    <property type="term" value="P:protoporphyrinogen IX biosynthetic process"/>
    <property type="evidence" value="ECO:0007669"/>
    <property type="project" value="UniProtKB-UniRule"/>
</dbReference>
<comment type="function">
    <text evidence="6 9">Catalyzes cyclization of the linear tetrapyrrole, hydroxymethylbilane, to the macrocyclic uroporphyrinogen III.</text>
</comment>
<name>A0A939ET06_9HYPH</name>
<dbReference type="GO" id="GO:0006780">
    <property type="term" value="P:uroporphyrinogen III biosynthetic process"/>
    <property type="evidence" value="ECO:0007669"/>
    <property type="project" value="UniProtKB-UniRule"/>
</dbReference>
<evidence type="ECO:0000259" key="10">
    <source>
        <dbReference type="Pfam" id="PF02602"/>
    </source>
</evidence>
<evidence type="ECO:0000256" key="5">
    <source>
        <dbReference type="ARBA" id="ARBA00023244"/>
    </source>
</evidence>
<dbReference type="RefSeq" id="WP_206942480.1">
    <property type="nucleotide sequence ID" value="NZ_JAFLNF010000007.1"/>
</dbReference>
<feature type="domain" description="Tetrapyrrole biosynthesis uroporphyrinogen III synthase" evidence="10">
    <location>
        <begin position="16"/>
        <end position="228"/>
    </location>
</feature>
<dbReference type="Gene3D" id="3.40.50.10090">
    <property type="match status" value="2"/>
</dbReference>
<keyword evidence="5 9" id="KW-0627">Porphyrin biosynthesis</keyword>
<sequence length="235" mass="24995">MRFLVTRPEPQCSLSAQRLAGLGHEVLTVPLMQQLTVGLPLLPDAGYAAIAVTSARVAEVLAQDSQADVLKRLPVFAVGDRSATAMRQAGWSQVMSAKGAGADLAQLILQAGVKGRLLYPAAADRAFDLAAALQLAGITVDTQVVYRMEVLGYLPNTIEQALAERQLDGTLLYSRRSAEIFTTLVAAASGLELLRNQRVIVMSHGVASSLPEFVETVIATAPNEEALFKAALRLS</sequence>
<evidence type="ECO:0000256" key="3">
    <source>
        <dbReference type="ARBA" id="ARBA00013109"/>
    </source>
</evidence>
<comment type="pathway">
    <text evidence="1 9">Porphyrin-containing compound metabolism; protoporphyrin-IX biosynthesis; coproporphyrinogen-III from 5-aminolevulinate: step 3/4.</text>
</comment>
<reference evidence="11" key="1">
    <citation type="submission" date="2021-03" db="EMBL/GenBank/DDBJ databases">
        <title>Roseibium sp. CAU 1637 isolated from Incheon.</title>
        <authorList>
            <person name="Kim W."/>
        </authorList>
    </citation>
    <scope>NUCLEOTIDE SEQUENCE</scope>
    <source>
        <strain evidence="11">CAU 1637</strain>
    </source>
</reference>
<comment type="catalytic activity">
    <reaction evidence="8 9">
        <text>hydroxymethylbilane = uroporphyrinogen III + H2O</text>
        <dbReference type="Rhea" id="RHEA:18965"/>
        <dbReference type="ChEBI" id="CHEBI:15377"/>
        <dbReference type="ChEBI" id="CHEBI:57308"/>
        <dbReference type="ChEBI" id="CHEBI:57845"/>
        <dbReference type="EC" id="4.2.1.75"/>
    </reaction>
</comment>
<gene>
    <name evidence="11" type="ORF">J0X15_15210</name>
</gene>
<evidence type="ECO:0000256" key="7">
    <source>
        <dbReference type="ARBA" id="ARBA00040167"/>
    </source>
</evidence>
<dbReference type="InterPro" id="IPR036108">
    <property type="entry name" value="4pyrrol_syn_uPrphyn_synt_sf"/>
</dbReference>
<evidence type="ECO:0000256" key="8">
    <source>
        <dbReference type="ARBA" id="ARBA00048617"/>
    </source>
</evidence>
<dbReference type="CDD" id="cd06578">
    <property type="entry name" value="HemD"/>
    <property type="match status" value="1"/>
</dbReference>
<keyword evidence="4 9" id="KW-0456">Lyase</keyword>
<dbReference type="SUPFAM" id="SSF69618">
    <property type="entry name" value="HemD-like"/>
    <property type="match status" value="1"/>
</dbReference>
<evidence type="ECO:0000313" key="12">
    <source>
        <dbReference type="Proteomes" id="UP000664779"/>
    </source>
</evidence>
<dbReference type="Proteomes" id="UP000664779">
    <property type="component" value="Unassembled WGS sequence"/>
</dbReference>
<comment type="similarity">
    <text evidence="2 9">Belongs to the uroporphyrinogen-III synthase family.</text>
</comment>
<dbReference type="InterPro" id="IPR039793">
    <property type="entry name" value="UROS/Hem4"/>
</dbReference>
<evidence type="ECO:0000256" key="9">
    <source>
        <dbReference type="RuleBase" id="RU366031"/>
    </source>
</evidence>
<accession>A0A939ET06</accession>
<evidence type="ECO:0000256" key="4">
    <source>
        <dbReference type="ARBA" id="ARBA00023239"/>
    </source>
</evidence>
<dbReference type="EC" id="4.2.1.75" evidence="3 9"/>
<protein>
    <recommendedName>
        <fullName evidence="7 9">Uroporphyrinogen-III synthase</fullName>
        <ecNumber evidence="3 9">4.2.1.75</ecNumber>
    </recommendedName>
</protein>
<dbReference type="InterPro" id="IPR003754">
    <property type="entry name" value="4pyrrol_synth_uPrphyn_synth"/>
</dbReference>